<keyword evidence="4 9" id="KW-0812">Transmembrane</keyword>
<keyword evidence="3" id="KW-0813">Transport</keyword>
<dbReference type="InParanoid" id="A3LSN4"/>
<keyword evidence="5" id="KW-0653">Protein transport</keyword>
<dbReference type="RefSeq" id="XP_001383631.2">
    <property type="nucleotide sequence ID" value="XM_001383594.1"/>
</dbReference>
<feature type="transmembrane region" description="Helical" evidence="9">
    <location>
        <begin position="26"/>
        <end position="49"/>
    </location>
</feature>
<evidence type="ECO:0000256" key="8">
    <source>
        <dbReference type="ARBA" id="ARBA00023136"/>
    </source>
</evidence>
<feature type="transmembrane region" description="Helical" evidence="9">
    <location>
        <begin position="101"/>
        <end position="121"/>
    </location>
</feature>
<comment type="similarity">
    <text evidence="2">Belongs to the SYS1 family.</text>
</comment>
<evidence type="ECO:0000256" key="5">
    <source>
        <dbReference type="ARBA" id="ARBA00022927"/>
    </source>
</evidence>
<keyword evidence="7" id="KW-0333">Golgi apparatus</keyword>
<dbReference type="GO" id="GO:0034067">
    <property type="term" value="P:protein localization to Golgi apparatus"/>
    <property type="evidence" value="ECO:0007669"/>
    <property type="project" value="EnsemblFungi"/>
</dbReference>
<dbReference type="PANTHER" id="PTHR12952:SF0">
    <property type="entry name" value="PROTEIN SYS1 HOMOLOG"/>
    <property type="match status" value="1"/>
</dbReference>
<reference evidence="10 11" key="1">
    <citation type="journal article" date="2007" name="Nat. Biotechnol.">
        <title>Genome sequence of the lignocellulose-bioconverting and xylose-fermenting yeast Pichia stipitis.</title>
        <authorList>
            <person name="Jeffries T.W."/>
            <person name="Grigoriev I.V."/>
            <person name="Grimwood J."/>
            <person name="Laplaza J.M."/>
            <person name="Aerts A."/>
            <person name="Salamov A."/>
            <person name="Schmutz J."/>
            <person name="Lindquist E."/>
            <person name="Dehal P."/>
            <person name="Shapiro H."/>
            <person name="Jin Y.S."/>
            <person name="Passoth V."/>
            <person name="Richardson P.M."/>
        </authorList>
    </citation>
    <scope>NUCLEOTIDE SEQUENCE [LARGE SCALE GENOMIC DNA]</scope>
    <source>
        <strain evidence="11">ATCC 58785 / CBS 6054 / NBRC 10063 / NRRL Y-11545</strain>
    </source>
</reference>
<evidence type="ECO:0000313" key="10">
    <source>
        <dbReference type="EMBL" id="ABN65602.2"/>
    </source>
</evidence>
<proteinExistence type="inferred from homology"/>
<feature type="transmembrane region" description="Helical" evidence="9">
    <location>
        <begin position="72"/>
        <end position="94"/>
    </location>
</feature>
<evidence type="ECO:0000256" key="4">
    <source>
        <dbReference type="ARBA" id="ARBA00022692"/>
    </source>
</evidence>
<keyword evidence="6 9" id="KW-1133">Transmembrane helix</keyword>
<evidence type="ECO:0000256" key="6">
    <source>
        <dbReference type="ARBA" id="ARBA00022989"/>
    </source>
</evidence>
<sequence length="195" mass="22532">NMIFSNGYTRILGNYQSNDITNPSKLLFQIVILQCFYYISALVIFYLVASLNGYDFKMDWIFSWELVASDNAMGLILFAMWLFDSLLCVLFVTIIVGRSKLAWDFAITVHIINLIVVWLYSRHFPTSILWWCLQVLSAVILVTLSTYSTRWKELRTTFFDNMLDQQELGQVRHDSNAPIEMNVLPKVPESSSSST</sequence>
<dbReference type="Proteomes" id="UP000002258">
    <property type="component" value="Chromosome 3"/>
</dbReference>
<feature type="transmembrane region" description="Helical" evidence="9">
    <location>
        <begin position="127"/>
        <end position="147"/>
    </location>
</feature>
<organism evidence="10 11">
    <name type="scientific">Scheffersomyces stipitis (strain ATCC 58785 / CBS 6054 / NBRC 10063 / NRRL Y-11545)</name>
    <name type="common">Yeast</name>
    <name type="synonym">Pichia stipitis</name>
    <dbReference type="NCBI Taxonomy" id="322104"/>
    <lineage>
        <taxon>Eukaryota</taxon>
        <taxon>Fungi</taxon>
        <taxon>Dikarya</taxon>
        <taxon>Ascomycota</taxon>
        <taxon>Saccharomycotina</taxon>
        <taxon>Pichiomycetes</taxon>
        <taxon>Debaryomycetaceae</taxon>
        <taxon>Scheffersomyces</taxon>
    </lineage>
</organism>
<dbReference type="GO" id="GO:0043001">
    <property type="term" value="P:Golgi to plasma membrane protein transport"/>
    <property type="evidence" value="ECO:0007669"/>
    <property type="project" value="EnsemblFungi"/>
</dbReference>
<evidence type="ECO:0000313" key="11">
    <source>
        <dbReference type="Proteomes" id="UP000002258"/>
    </source>
</evidence>
<evidence type="ECO:0000256" key="3">
    <source>
        <dbReference type="ARBA" id="ARBA00022448"/>
    </source>
</evidence>
<evidence type="ECO:0000256" key="7">
    <source>
        <dbReference type="ARBA" id="ARBA00023034"/>
    </source>
</evidence>
<dbReference type="InterPro" id="IPR019185">
    <property type="entry name" value="Integral_membrane_SYS1-rel"/>
</dbReference>
<dbReference type="GO" id="GO:0006895">
    <property type="term" value="P:Golgi to endosome transport"/>
    <property type="evidence" value="ECO:0007669"/>
    <property type="project" value="EnsemblFungi"/>
</dbReference>
<dbReference type="Pfam" id="PF09801">
    <property type="entry name" value="SYS1"/>
    <property type="match status" value="1"/>
</dbReference>
<dbReference type="STRING" id="322104.A3LSN4"/>
<dbReference type="GO" id="GO:0005802">
    <property type="term" value="C:trans-Golgi network"/>
    <property type="evidence" value="ECO:0007669"/>
    <property type="project" value="EnsemblFungi"/>
</dbReference>
<dbReference type="eggNOG" id="KOG4697">
    <property type="taxonomic scope" value="Eukaryota"/>
</dbReference>
<keyword evidence="8 9" id="KW-0472">Membrane</keyword>
<accession>A3LSN4</accession>
<dbReference type="FunCoup" id="A3LSN4">
    <property type="interactions" value="249"/>
</dbReference>
<dbReference type="KEGG" id="pic:PICST_42830"/>
<protein>
    <submittedName>
        <fullName evidence="10">Integral membrane protein</fullName>
    </submittedName>
</protein>
<dbReference type="OrthoDB" id="542931at2759"/>
<dbReference type="GO" id="GO:0000139">
    <property type="term" value="C:Golgi membrane"/>
    <property type="evidence" value="ECO:0007669"/>
    <property type="project" value="UniProtKB-SubCell"/>
</dbReference>
<keyword evidence="11" id="KW-1185">Reference proteome</keyword>
<dbReference type="GO" id="GO:0005829">
    <property type="term" value="C:cytosol"/>
    <property type="evidence" value="ECO:0007669"/>
    <property type="project" value="GOC"/>
</dbReference>
<dbReference type="AlphaFoldDB" id="A3LSN4"/>
<dbReference type="HOGENOM" id="CLU_081382_1_0_1"/>
<name>A3LSN4_PICST</name>
<feature type="non-terminal residue" evidence="10">
    <location>
        <position position="1"/>
    </location>
</feature>
<evidence type="ECO:0000256" key="2">
    <source>
        <dbReference type="ARBA" id="ARBA00008160"/>
    </source>
</evidence>
<evidence type="ECO:0000256" key="1">
    <source>
        <dbReference type="ARBA" id="ARBA00004653"/>
    </source>
</evidence>
<dbReference type="GeneID" id="4838009"/>
<dbReference type="EMBL" id="CP000497">
    <property type="protein sequence ID" value="ABN65602.2"/>
    <property type="molecule type" value="Genomic_DNA"/>
</dbReference>
<evidence type="ECO:0000256" key="9">
    <source>
        <dbReference type="SAM" id="Phobius"/>
    </source>
</evidence>
<comment type="subcellular location">
    <subcellularLocation>
        <location evidence="1">Golgi apparatus membrane</location>
        <topology evidence="1">Multi-pass membrane protein</topology>
    </subcellularLocation>
</comment>
<dbReference type="OMA" id="EYEMVGM"/>
<dbReference type="PANTHER" id="PTHR12952">
    <property type="entry name" value="SYS1"/>
    <property type="match status" value="1"/>
</dbReference>
<gene>
    <name evidence="10" type="primary">SYS1</name>
    <name evidence="10" type="ORF">PICST_42830</name>
</gene>